<feature type="compositionally biased region" description="Pro residues" evidence="1">
    <location>
        <begin position="1"/>
        <end position="11"/>
    </location>
</feature>
<name>A0A7E4V252_PANRE</name>
<evidence type="ECO:0000256" key="1">
    <source>
        <dbReference type="SAM" id="MobiDB-lite"/>
    </source>
</evidence>
<feature type="transmembrane region" description="Helical" evidence="2">
    <location>
        <begin position="106"/>
        <end position="129"/>
    </location>
</feature>
<evidence type="ECO:0000256" key="2">
    <source>
        <dbReference type="SAM" id="Phobius"/>
    </source>
</evidence>
<keyword evidence="2" id="KW-1133">Transmembrane helix</keyword>
<dbReference type="WBParaSite" id="Pan_g15291.t1">
    <property type="protein sequence ID" value="Pan_g15291.t1"/>
    <property type="gene ID" value="Pan_g15291"/>
</dbReference>
<reference evidence="3" key="1">
    <citation type="journal article" date="2013" name="Genetics">
        <title>The draft genome and transcriptome of Panagrellus redivivus are shaped by the harsh demands of a free-living lifestyle.</title>
        <authorList>
            <person name="Srinivasan J."/>
            <person name="Dillman A.R."/>
            <person name="Macchietto M.G."/>
            <person name="Heikkinen L."/>
            <person name="Lakso M."/>
            <person name="Fracchia K.M."/>
            <person name="Antoshechkin I."/>
            <person name="Mortazavi A."/>
            <person name="Wong G."/>
            <person name="Sternberg P.W."/>
        </authorList>
    </citation>
    <scope>NUCLEOTIDE SEQUENCE [LARGE SCALE GENOMIC DNA]</scope>
    <source>
        <strain evidence="3">MT8872</strain>
    </source>
</reference>
<keyword evidence="2" id="KW-0812">Transmembrane</keyword>
<dbReference type="Proteomes" id="UP000492821">
    <property type="component" value="Unassembled WGS sequence"/>
</dbReference>
<feature type="region of interest" description="Disordered" evidence="1">
    <location>
        <begin position="1"/>
        <end position="22"/>
    </location>
</feature>
<feature type="transmembrane region" description="Helical" evidence="2">
    <location>
        <begin position="32"/>
        <end position="56"/>
    </location>
</feature>
<evidence type="ECO:0000313" key="3">
    <source>
        <dbReference type="Proteomes" id="UP000492821"/>
    </source>
</evidence>
<dbReference type="AlphaFoldDB" id="A0A7E4V252"/>
<feature type="transmembrane region" description="Helical" evidence="2">
    <location>
        <begin position="232"/>
        <end position="253"/>
    </location>
</feature>
<evidence type="ECO:0000313" key="4">
    <source>
        <dbReference type="WBParaSite" id="Pan_g15291.t1"/>
    </source>
</evidence>
<feature type="transmembrane region" description="Helical" evidence="2">
    <location>
        <begin position="141"/>
        <end position="165"/>
    </location>
</feature>
<organism evidence="3 4">
    <name type="scientific">Panagrellus redivivus</name>
    <name type="common">Microworm</name>
    <dbReference type="NCBI Taxonomy" id="6233"/>
    <lineage>
        <taxon>Eukaryota</taxon>
        <taxon>Metazoa</taxon>
        <taxon>Ecdysozoa</taxon>
        <taxon>Nematoda</taxon>
        <taxon>Chromadorea</taxon>
        <taxon>Rhabditida</taxon>
        <taxon>Tylenchina</taxon>
        <taxon>Panagrolaimomorpha</taxon>
        <taxon>Panagrolaimoidea</taxon>
        <taxon>Panagrolaimidae</taxon>
        <taxon>Panagrellus</taxon>
    </lineage>
</organism>
<protein>
    <submittedName>
        <fullName evidence="4">ABC transmembrane type-1 domain-containing protein</fullName>
    </submittedName>
</protein>
<keyword evidence="3" id="KW-1185">Reference proteome</keyword>
<accession>A0A7E4V252</accession>
<keyword evidence="2" id="KW-0472">Membrane</keyword>
<proteinExistence type="predicted"/>
<reference evidence="4" key="2">
    <citation type="submission" date="2020-10" db="UniProtKB">
        <authorList>
            <consortium name="WormBaseParasite"/>
        </authorList>
    </citation>
    <scope>IDENTIFICATION</scope>
</reference>
<sequence length="285" mass="32040">MDGFGPPPQVPPRHSSDNSNKNSNTNFWRQPLGVFLAFLFVLAVLFSTACLVRYALRDKAVYDQLVDYIDKTISISKINYNRALGLYEVTEQEQGALHQQRKYKNLIWAFLGSDLLNFVFFGAVIGLFYCANVNIGLPHSLFWIMLTIGIVYSLLQVSVFTALIFPLSARLPNETSTLLDHAIPHNPGGLLQMENSIGCTFDHNLYNAFQRRANPNNTCDPQIARSYIPRPLLLTFIALRLAALLVFAVSLLLRFSCGSLITALALRKPPPFSLYLYQTDAADRF</sequence>